<feature type="domain" description="EGF-like" evidence="6">
    <location>
        <begin position="177"/>
        <end position="218"/>
    </location>
</feature>
<dbReference type="InterPro" id="IPR001881">
    <property type="entry name" value="EGF-like_Ca-bd_dom"/>
</dbReference>
<keyword evidence="3" id="KW-0677">Repeat</keyword>
<dbReference type="InterPro" id="IPR018097">
    <property type="entry name" value="EGF_Ca-bd_CS"/>
</dbReference>
<dbReference type="PANTHER" id="PTHR24050">
    <property type="entry name" value="PA14 DOMAIN-CONTAINING PROTEIN"/>
    <property type="match status" value="1"/>
</dbReference>
<evidence type="ECO:0000313" key="8">
    <source>
        <dbReference type="Proteomes" id="UP000275408"/>
    </source>
</evidence>
<dbReference type="Pfam" id="PF07645">
    <property type="entry name" value="EGF_CA"/>
    <property type="match status" value="1"/>
</dbReference>
<dbReference type="InterPro" id="IPR024731">
    <property type="entry name" value="NELL2-like_EGF"/>
</dbReference>
<feature type="disulfide bond" evidence="5">
    <location>
        <begin position="123"/>
        <end position="132"/>
    </location>
</feature>
<dbReference type="PROSITE" id="PS00022">
    <property type="entry name" value="EGF_1"/>
    <property type="match status" value="1"/>
</dbReference>
<keyword evidence="4 5" id="KW-1015">Disulfide bond</keyword>
<evidence type="ECO:0000256" key="1">
    <source>
        <dbReference type="ARBA" id="ARBA00022536"/>
    </source>
</evidence>
<feature type="disulfide bond" evidence="5">
    <location>
        <begin position="104"/>
        <end position="121"/>
    </location>
</feature>
<dbReference type="SMART" id="SM00179">
    <property type="entry name" value="EGF_CA"/>
    <property type="match status" value="3"/>
</dbReference>
<reference evidence="7 8" key="1">
    <citation type="journal article" date="2018" name="Sci. Rep.">
        <title>Comparative analysis of the Pocillopora damicornis genome highlights role of immune system in coral evolution.</title>
        <authorList>
            <person name="Cunning R."/>
            <person name="Bay R.A."/>
            <person name="Gillette P."/>
            <person name="Baker A.C."/>
            <person name="Traylor-Knowles N."/>
        </authorList>
    </citation>
    <scope>NUCLEOTIDE SEQUENCE [LARGE SCALE GENOMIC DNA]</scope>
    <source>
        <strain evidence="7">RSMAS</strain>
        <tissue evidence="7">Whole animal</tissue>
    </source>
</reference>
<dbReference type="CDD" id="cd00054">
    <property type="entry name" value="EGF_CA"/>
    <property type="match status" value="2"/>
</dbReference>
<dbReference type="Pfam" id="PF00008">
    <property type="entry name" value="EGF"/>
    <property type="match status" value="1"/>
</dbReference>
<evidence type="ECO:0000256" key="3">
    <source>
        <dbReference type="ARBA" id="ARBA00022737"/>
    </source>
</evidence>
<evidence type="ECO:0000256" key="5">
    <source>
        <dbReference type="PROSITE-ProRule" id="PRU00076"/>
    </source>
</evidence>
<dbReference type="SMART" id="SM00181">
    <property type="entry name" value="EGF"/>
    <property type="match status" value="3"/>
</dbReference>
<dbReference type="InterPro" id="IPR052235">
    <property type="entry name" value="Nephronectin_domain"/>
</dbReference>
<name>A0A3M6TC04_POCDA</name>
<dbReference type="AlphaFoldDB" id="A0A3M6TC04"/>
<dbReference type="Pfam" id="PF12947">
    <property type="entry name" value="EGF_3"/>
    <property type="match status" value="1"/>
</dbReference>
<evidence type="ECO:0000313" key="7">
    <source>
        <dbReference type="EMBL" id="RMX38903.1"/>
    </source>
</evidence>
<dbReference type="EMBL" id="RCHS01003918">
    <property type="protein sequence ID" value="RMX38903.1"/>
    <property type="molecule type" value="Genomic_DNA"/>
</dbReference>
<dbReference type="InterPro" id="IPR000152">
    <property type="entry name" value="EGF-type_Asp/Asn_hydroxyl_site"/>
</dbReference>
<dbReference type="InterPro" id="IPR000742">
    <property type="entry name" value="EGF"/>
</dbReference>
<dbReference type="OrthoDB" id="5989857at2759"/>
<dbReference type="PROSITE" id="PS00010">
    <property type="entry name" value="ASX_HYDROXYL"/>
    <property type="match status" value="1"/>
</dbReference>
<comment type="caution">
    <text evidence="7">The sequence shown here is derived from an EMBL/GenBank/DDBJ whole genome shotgun (WGS) entry which is preliminary data.</text>
</comment>
<dbReference type="STRING" id="46731.A0A3M6TC04"/>
<evidence type="ECO:0000259" key="6">
    <source>
        <dbReference type="PROSITE" id="PS50026"/>
    </source>
</evidence>
<organism evidence="7 8">
    <name type="scientific">Pocillopora damicornis</name>
    <name type="common">Cauliflower coral</name>
    <name type="synonym">Millepora damicornis</name>
    <dbReference type="NCBI Taxonomy" id="46731"/>
    <lineage>
        <taxon>Eukaryota</taxon>
        <taxon>Metazoa</taxon>
        <taxon>Cnidaria</taxon>
        <taxon>Anthozoa</taxon>
        <taxon>Hexacorallia</taxon>
        <taxon>Scleractinia</taxon>
        <taxon>Astrocoeniina</taxon>
        <taxon>Pocilloporidae</taxon>
        <taxon>Pocillopora</taxon>
    </lineage>
</organism>
<keyword evidence="1 5" id="KW-0245">EGF-like domain</keyword>
<accession>A0A3M6TC04</accession>
<dbReference type="PANTHER" id="PTHR24050:SF28">
    <property type="entry name" value="UROMODULIN-LIKE"/>
    <property type="match status" value="1"/>
</dbReference>
<evidence type="ECO:0000256" key="2">
    <source>
        <dbReference type="ARBA" id="ARBA00022729"/>
    </source>
</evidence>
<dbReference type="GO" id="GO:0005509">
    <property type="term" value="F:calcium ion binding"/>
    <property type="evidence" value="ECO:0007669"/>
    <property type="project" value="InterPro"/>
</dbReference>
<proteinExistence type="predicted"/>
<protein>
    <recommendedName>
        <fullName evidence="6">EGF-like domain-containing protein</fullName>
    </recommendedName>
</protein>
<evidence type="ECO:0000256" key="4">
    <source>
        <dbReference type="ARBA" id="ARBA00023157"/>
    </source>
</evidence>
<dbReference type="PROSITE" id="PS01187">
    <property type="entry name" value="EGF_CA"/>
    <property type="match status" value="1"/>
</dbReference>
<dbReference type="FunFam" id="2.10.25.10:FF:000066">
    <property type="entry name" value="FAT atypical cadherin 4"/>
    <property type="match status" value="1"/>
</dbReference>
<dbReference type="PROSITE" id="PS01186">
    <property type="entry name" value="EGF_2"/>
    <property type="match status" value="3"/>
</dbReference>
<gene>
    <name evidence="7" type="ORF">pdam_00024956</name>
</gene>
<dbReference type="InterPro" id="IPR049883">
    <property type="entry name" value="NOTCH1_EGF-like"/>
</dbReference>
<dbReference type="PROSITE" id="PS50026">
    <property type="entry name" value="EGF_3"/>
    <property type="match status" value="2"/>
</dbReference>
<keyword evidence="2" id="KW-0732">Signal</keyword>
<dbReference type="FunFam" id="2.10.25.10:FF:000038">
    <property type="entry name" value="Fibrillin 2"/>
    <property type="match status" value="1"/>
</dbReference>
<dbReference type="Proteomes" id="UP000275408">
    <property type="component" value="Unassembled WGS sequence"/>
</dbReference>
<comment type="caution">
    <text evidence="5">Lacks conserved residue(s) required for the propagation of feature annotation.</text>
</comment>
<dbReference type="SUPFAM" id="SSF57196">
    <property type="entry name" value="EGF/Laminin"/>
    <property type="match status" value="3"/>
</dbReference>
<dbReference type="Gene3D" id="2.10.25.10">
    <property type="entry name" value="Laminin"/>
    <property type="match status" value="3"/>
</dbReference>
<keyword evidence="8" id="KW-1185">Reference proteome</keyword>
<feature type="domain" description="EGF-like" evidence="6">
    <location>
        <begin position="95"/>
        <end position="133"/>
    </location>
</feature>
<sequence length="255" mass="28202">MYVPRASNNQCRILAFPSTLFFVGERLVNHTIANISVIDRDSCEYRCYLEHNCVSVNFYFGENGVEAHNCELNNSTGKEYDKDLVKEAYYVYHGTKNFCARAPCENYGTCQSGFTRKRYRCLCASGYTGHDCEKDIGGDAENTSNSSNENAICENSYGSSRCICKPGFSGDGNNCTDIDECAGDAHNCSRNNATCTNTEGSFSCSCKQGFTGNGHKCEGRILETSYYLTIDSMWESSQSSVNFHRLAVLLVSTDG</sequence>